<feature type="transmembrane region" description="Helical" evidence="1">
    <location>
        <begin position="244"/>
        <end position="263"/>
    </location>
</feature>
<proteinExistence type="predicted"/>
<keyword evidence="1" id="KW-1133">Transmembrane helix</keyword>
<name>A0ABX0GLW1_9GAMM</name>
<gene>
    <name evidence="2" type="ORF">C5471_22110</name>
</gene>
<dbReference type="Proteomes" id="UP000697802">
    <property type="component" value="Unassembled WGS sequence"/>
</dbReference>
<feature type="transmembrane region" description="Helical" evidence="1">
    <location>
        <begin position="212"/>
        <end position="232"/>
    </location>
</feature>
<dbReference type="NCBIfam" id="NF041560">
    <property type="entry name" value="T6SS_Burk_ExIF"/>
    <property type="match status" value="1"/>
</dbReference>
<evidence type="ECO:0000313" key="2">
    <source>
        <dbReference type="EMBL" id="NHB90242.1"/>
    </source>
</evidence>
<keyword evidence="3" id="KW-1185">Reference proteome</keyword>
<accession>A0ABX0GLW1</accession>
<dbReference type="RefSeq" id="WP_133814749.1">
    <property type="nucleotide sequence ID" value="NZ_CAWPIF010000079.1"/>
</dbReference>
<evidence type="ECO:0000313" key="3">
    <source>
        <dbReference type="Proteomes" id="UP000697802"/>
    </source>
</evidence>
<comment type="caution">
    <text evidence="2">The sequence shown here is derived from an EMBL/GenBank/DDBJ whole genome shotgun (WGS) entry which is preliminary data.</text>
</comment>
<evidence type="ECO:0000256" key="1">
    <source>
        <dbReference type="SAM" id="Phobius"/>
    </source>
</evidence>
<dbReference type="EMBL" id="PUJU01000079">
    <property type="protein sequence ID" value="NHB90242.1"/>
    <property type="molecule type" value="Genomic_DNA"/>
</dbReference>
<organism evidence="2 3">
    <name type="scientific">Photorhabdus tasmaniensis</name>
    <dbReference type="NCBI Taxonomy" id="1004159"/>
    <lineage>
        <taxon>Bacteria</taxon>
        <taxon>Pseudomonadati</taxon>
        <taxon>Pseudomonadota</taxon>
        <taxon>Gammaproteobacteria</taxon>
        <taxon>Enterobacterales</taxon>
        <taxon>Morganellaceae</taxon>
        <taxon>Photorhabdus</taxon>
    </lineage>
</organism>
<protein>
    <submittedName>
        <fullName evidence="2">Uncharacterized protein</fullName>
    </submittedName>
</protein>
<keyword evidence="1" id="KW-0472">Membrane</keyword>
<dbReference type="InterPro" id="IPR048130">
    <property type="entry name" value="T6SS_ExIF-like"/>
</dbReference>
<keyword evidence="1" id="KW-0812">Transmembrane</keyword>
<reference evidence="2 3" key="1">
    <citation type="submission" date="2018-02" db="EMBL/GenBank/DDBJ databases">
        <authorList>
            <person name="Machado R.A."/>
        </authorList>
    </citation>
    <scope>NUCLEOTIDE SEQUENCE [LARGE SCALE GENOMIC DNA]</scope>
    <source>
        <strain evidence="2 3">T327</strain>
    </source>
</reference>
<sequence length="333" mass="37816">MSTYRPFKDAIDFDEIKSQRKDIDISIEVKRERIQRCPEDREEVEKAIAEVQAKIPALDAILAKEPPQPELPPRKPLIKVSGVLEKFETLCVMGYFKDREYDPAAFARKEERDQFGALLLAMAGNSSAAAVTSQTQVRLGDVCDFVRGKINGIPFHGWLGFTTAKVGDYVELAVMELEGHYVVYAIAHPELRVVSMTPRCKVGILSDAKEQIFGTCFLFSLYLFVLIMADVFFDRQDVFVLLEYMLPFCGLMIAIFAPSTYYSRLKKPKPTVKLAEEIFTVLGFPNPSDINISQFTKKKLKEIKANTSDGELGKDNGRVLPDRDCFVSYYYYY</sequence>